<accession>A0ABV6YMD1</accession>
<protein>
    <recommendedName>
        <fullName evidence="5">Peptidase S41</fullName>
    </recommendedName>
</protein>
<dbReference type="EMBL" id="JBHPKH010000189">
    <property type="protein sequence ID" value="MFC1573497.1"/>
    <property type="molecule type" value="Genomic_DNA"/>
</dbReference>
<evidence type="ECO:0000313" key="4">
    <source>
        <dbReference type="Proteomes" id="UP001593833"/>
    </source>
</evidence>
<sequence length="306" mass="33927">MREDDQIRRGNLSLPACVTMILLLTIGSGIAYGQDGTTFGDRSEGEILFARTPAPSPDGSSIAFSYQGDIWVVPREGGEARRLTVHPAYDAIPIWSPDGRHIAFRSDRDGNQDVYVIPMEGGRIFRLTWHNDYDMPTGWTPDSKSVILQTSRHVFDRGNWAAFAVPLEGGTPSAVLPTGARSSVISPDGRRMAYVRGSVYWWRRGYEGSGRYRLWLYEMEEPLGSVGGRNTGPRLSETPEGKIQREPADWDSPLCTNPGMLRDLALRPEGRHFNLTDMGSVTSLPTGGDPRQGFLADYLSETPDFD</sequence>
<keyword evidence="2" id="KW-1133">Transmembrane helix</keyword>
<dbReference type="Gene3D" id="2.120.10.60">
    <property type="entry name" value="Tricorn protease N-terminal domain"/>
    <property type="match status" value="1"/>
</dbReference>
<feature type="region of interest" description="Disordered" evidence="1">
    <location>
        <begin position="228"/>
        <end position="251"/>
    </location>
</feature>
<gene>
    <name evidence="3" type="ORF">ACFL6M_07880</name>
</gene>
<reference evidence="3 4" key="1">
    <citation type="submission" date="2024-09" db="EMBL/GenBank/DDBJ databases">
        <authorList>
            <person name="D'Angelo T."/>
        </authorList>
    </citation>
    <scope>NUCLEOTIDE SEQUENCE [LARGE SCALE GENOMIC DNA]</scope>
    <source>
        <strain evidence="3">SAG AM-320-E07</strain>
    </source>
</reference>
<keyword evidence="2" id="KW-0812">Transmembrane</keyword>
<feature type="transmembrane region" description="Helical" evidence="2">
    <location>
        <begin position="12"/>
        <end position="33"/>
    </location>
</feature>
<dbReference type="Proteomes" id="UP001593833">
    <property type="component" value="Unassembled WGS sequence"/>
</dbReference>
<name>A0ABV6YMD1_UNCEI</name>
<keyword evidence="2" id="KW-0472">Membrane</keyword>
<evidence type="ECO:0000256" key="1">
    <source>
        <dbReference type="SAM" id="MobiDB-lite"/>
    </source>
</evidence>
<keyword evidence="4" id="KW-1185">Reference proteome</keyword>
<evidence type="ECO:0000313" key="3">
    <source>
        <dbReference type="EMBL" id="MFC1573497.1"/>
    </source>
</evidence>
<dbReference type="PANTHER" id="PTHR36842">
    <property type="entry name" value="PROTEIN TOLB HOMOLOG"/>
    <property type="match status" value="1"/>
</dbReference>
<feature type="compositionally biased region" description="Basic and acidic residues" evidence="1">
    <location>
        <begin position="237"/>
        <end position="248"/>
    </location>
</feature>
<evidence type="ECO:0008006" key="5">
    <source>
        <dbReference type="Google" id="ProtNLM"/>
    </source>
</evidence>
<dbReference type="Pfam" id="PF26549">
    <property type="entry name" value="Tricorn_N"/>
    <property type="match status" value="1"/>
</dbReference>
<dbReference type="PANTHER" id="PTHR36842:SF1">
    <property type="entry name" value="PROTEIN TOLB"/>
    <property type="match status" value="1"/>
</dbReference>
<feature type="non-terminal residue" evidence="3">
    <location>
        <position position="306"/>
    </location>
</feature>
<evidence type="ECO:0000256" key="2">
    <source>
        <dbReference type="SAM" id="Phobius"/>
    </source>
</evidence>
<comment type="caution">
    <text evidence="3">The sequence shown here is derived from an EMBL/GenBank/DDBJ whole genome shotgun (WGS) entry which is preliminary data.</text>
</comment>
<proteinExistence type="predicted"/>
<organism evidence="3 4">
    <name type="scientific">Eiseniibacteriota bacterium</name>
    <dbReference type="NCBI Taxonomy" id="2212470"/>
    <lineage>
        <taxon>Bacteria</taxon>
        <taxon>Candidatus Eiseniibacteriota</taxon>
    </lineage>
</organism>
<dbReference type="SUPFAM" id="SSF69304">
    <property type="entry name" value="Tricorn protease N-terminal domain"/>
    <property type="match status" value="1"/>
</dbReference>